<keyword evidence="5" id="KW-1185">Reference proteome</keyword>
<organism evidence="4 5">
    <name type="scientific">Patulibacter medicamentivorans</name>
    <dbReference type="NCBI Taxonomy" id="1097667"/>
    <lineage>
        <taxon>Bacteria</taxon>
        <taxon>Bacillati</taxon>
        <taxon>Actinomycetota</taxon>
        <taxon>Thermoleophilia</taxon>
        <taxon>Solirubrobacterales</taxon>
        <taxon>Patulibacteraceae</taxon>
        <taxon>Patulibacter</taxon>
    </lineage>
</organism>
<accession>H0E655</accession>
<dbReference type="PANTHER" id="PTHR37423:SF2">
    <property type="entry name" value="MEMBRANE-BOUND LYTIC MUREIN TRANSGLYCOSYLASE C"/>
    <property type="match status" value="1"/>
</dbReference>
<feature type="transmembrane region" description="Helical" evidence="1">
    <location>
        <begin position="198"/>
        <end position="223"/>
    </location>
</feature>
<dbReference type="InterPro" id="IPR023346">
    <property type="entry name" value="Lysozyme-like_dom_sf"/>
</dbReference>
<dbReference type="Gene3D" id="3.30.1380.10">
    <property type="match status" value="1"/>
</dbReference>
<evidence type="ECO:0000256" key="1">
    <source>
        <dbReference type="SAM" id="Phobius"/>
    </source>
</evidence>
<dbReference type="GO" id="GO:0004180">
    <property type="term" value="F:carboxypeptidase activity"/>
    <property type="evidence" value="ECO:0007669"/>
    <property type="project" value="UniProtKB-KW"/>
</dbReference>
<dbReference type="GO" id="GO:0006508">
    <property type="term" value="P:proteolysis"/>
    <property type="evidence" value="ECO:0007669"/>
    <property type="project" value="InterPro"/>
</dbReference>
<evidence type="ECO:0000313" key="4">
    <source>
        <dbReference type="EMBL" id="EHN10824.1"/>
    </source>
</evidence>
<dbReference type="Proteomes" id="UP000005143">
    <property type="component" value="Unassembled WGS sequence"/>
</dbReference>
<dbReference type="SUPFAM" id="SSF53955">
    <property type="entry name" value="Lysozyme-like"/>
    <property type="match status" value="1"/>
</dbReference>
<keyword evidence="1" id="KW-1133">Transmembrane helix</keyword>
<dbReference type="PANTHER" id="PTHR37423">
    <property type="entry name" value="SOLUBLE LYTIC MUREIN TRANSGLYCOSYLASE-RELATED"/>
    <property type="match status" value="1"/>
</dbReference>
<sequence>MPSRRSREQRGAGAGEGVAVVLAPSDRADVAGAAVSCGLRPARGRATVIALWDPSVRPTAATVTATAAARRSRERAASCGLDAQAAGRVVRVLLPSDDAQAVAAIERLVAVGDGDPVVVVLAGAWGAPFLPLLERSAVVRADGSPATVAACAGMLARHGIEVVPVPVPTGPVARMLLRCGWTGRAQVRRPAVGEDGQALLLVLLALLVALILAAALGAVASAMGGREERQRTVDLAALAAADRMRADWPARAGVPATISVARFRARAADAARRSATANGLDDVEVRFPDTTDDDAGPLTVRVRAAGSTTVAGVALSQSVAATAELSPPAASLADAADGAEYHGRLARRDGKPMRPDVASAFDRMKAAAHRDGRTLVVVSGFRSNAEQARLFAANPNPRMVAPPGRSNHRLGIALDLGPSASYGWLAANGRRFGFTKPMSWEPWHWEYRPNPGSALEAGAPKRVGTGGTIPPWVPAAYRDAIRGASIRYSISAALLSAQLRQESGFDPRSVSSAGAEGIAQFMPGTAAAVGLRDPFDPRASIHAQARLMSGLLRRFGSVQLALAAYNAGEGAVARCNCIPPYPETRHYVAVIIAMMRGYDPSGGFADALAIRLVG</sequence>
<dbReference type="Gene3D" id="1.10.530.10">
    <property type="match status" value="1"/>
</dbReference>
<dbReference type="Pfam" id="PF02557">
    <property type="entry name" value="VanY"/>
    <property type="match status" value="1"/>
</dbReference>
<gene>
    <name evidence="4" type="ORF">PAI11_23050</name>
</gene>
<dbReference type="InterPro" id="IPR008258">
    <property type="entry name" value="Transglycosylase_SLT_dom_1"/>
</dbReference>
<name>H0E655_9ACTN</name>
<reference evidence="4 5" key="1">
    <citation type="journal article" date="2013" name="Biodegradation">
        <title>Quantitative proteomic analysis of ibuprofen-degrading Patulibacter sp. strain I11.</title>
        <authorList>
            <person name="Almeida B."/>
            <person name="Kjeldal H."/>
            <person name="Lolas I."/>
            <person name="Knudsen A.D."/>
            <person name="Carvalho G."/>
            <person name="Nielsen K.L."/>
            <person name="Barreto Crespo M.T."/>
            <person name="Stensballe A."/>
            <person name="Nielsen J.L."/>
        </authorList>
    </citation>
    <scope>NUCLEOTIDE SEQUENCE [LARGE SCALE GENOMIC DNA]</scope>
    <source>
        <strain evidence="4 5">I11</strain>
    </source>
</reference>
<keyword evidence="1" id="KW-0472">Membrane</keyword>
<dbReference type="InterPro" id="IPR009045">
    <property type="entry name" value="Zn_M74/Hedgehog-like"/>
</dbReference>
<dbReference type="AlphaFoldDB" id="H0E655"/>
<keyword evidence="4" id="KW-0121">Carboxypeptidase</keyword>
<keyword evidence="4" id="KW-0645">Protease</keyword>
<dbReference type="SUPFAM" id="SSF55166">
    <property type="entry name" value="Hedgehog/DD-peptidase"/>
    <property type="match status" value="1"/>
</dbReference>
<dbReference type="InterPro" id="IPR003709">
    <property type="entry name" value="VanY-like_core_dom"/>
</dbReference>
<feature type="domain" description="Transglycosylase SLT" evidence="2">
    <location>
        <begin position="481"/>
        <end position="574"/>
    </location>
</feature>
<evidence type="ECO:0000259" key="3">
    <source>
        <dbReference type="Pfam" id="PF02557"/>
    </source>
</evidence>
<dbReference type="CDD" id="cd00254">
    <property type="entry name" value="LT-like"/>
    <property type="match status" value="1"/>
</dbReference>
<protein>
    <submittedName>
        <fullName evidence="4">Penicillin-resistant DD-carboxypeptidase</fullName>
    </submittedName>
</protein>
<keyword evidence="1" id="KW-0812">Transmembrane</keyword>
<dbReference type="CDD" id="cd14814">
    <property type="entry name" value="Peptidase_M15"/>
    <property type="match status" value="1"/>
</dbReference>
<feature type="domain" description="D-alanyl-D-alanine carboxypeptidase-like core" evidence="3">
    <location>
        <begin position="353"/>
        <end position="449"/>
    </location>
</feature>
<keyword evidence="4" id="KW-0378">Hydrolase</keyword>
<dbReference type="MEROPS" id="M15.002"/>
<dbReference type="EMBL" id="AGUD01000200">
    <property type="protein sequence ID" value="EHN10824.1"/>
    <property type="molecule type" value="Genomic_DNA"/>
</dbReference>
<dbReference type="RefSeq" id="WP_007575083.1">
    <property type="nucleotide sequence ID" value="NZ_AGUD01000200.1"/>
</dbReference>
<evidence type="ECO:0000313" key="5">
    <source>
        <dbReference type="Proteomes" id="UP000005143"/>
    </source>
</evidence>
<comment type="caution">
    <text evidence="4">The sequence shown here is derived from an EMBL/GenBank/DDBJ whole genome shotgun (WGS) entry which is preliminary data.</text>
</comment>
<dbReference type="Pfam" id="PF01464">
    <property type="entry name" value="SLT"/>
    <property type="match status" value="1"/>
</dbReference>
<evidence type="ECO:0000259" key="2">
    <source>
        <dbReference type="Pfam" id="PF01464"/>
    </source>
</evidence>
<proteinExistence type="predicted"/>